<evidence type="ECO:0000259" key="11">
    <source>
        <dbReference type="PROSITE" id="PS51173"/>
    </source>
</evidence>
<dbReference type="PANTHER" id="PTHR31451:SF39">
    <property type="entry name" value="MANNAN ENDO-1,4-BETA-MANNOSIDASE 1"/>
    <property type="match status" value="1"/>
</dbReference>
<dbReference type="Gene3D" id="2.60.40.290">
    <property type="match status" value="1"/>
</dbReference>
<dbReference type="InterPro" id="IPR008965">
    <property type="entry name" value="CBM2/CBM3_carb-bd_dom_sf"/>
</dbReference>
<dbReference type="InterPro" id="IPR012291">
    <property type="entry name" value="CBM2_carb-bd_dom_sf"/>
</dbReference>
<evidence type="ECO:0000256" key="4">
    <source>
        <dbReference type="ARBA" id="ARBA00022525"/>
    </source>
</evidence>
<evidence type="ECO:0000256" key="2">
    <source>
        <dbReference type="ARBA" id="ARBA00001678"/>
    </source>
</evidence>
<evidence type="ECO:0000313" key="12">
    <source>
        <dbReference type="EMBL" id="MDW4571923.1"/>
    </source>
</evidence>
<comment type="catalytic activity">
    <reaction evidence="2">
        <text>Random hydrolysis of (1-&gt;4)-beta-D-mannosidic linkages in mannans, galactomannans and glucomannans.</text>
        <dbReference type="EC" id="3.2.1.78"/>
    </reaction>
</comment>
<dbReference type="InterPro" id="IPR018366">
    <property type="entry name" value="CBM2_CS"/>
</dbReference>
<evidence type="ECO:0000256" key="8">
    <source>
        <dbReference type="ARBA" id="ARBA00023295"/>
    </source>
</evidence>
<dbReference type="InterPro" id="IPR017853">
    <property type="entry name" value="GH"/>
</dbReference>
<reference evidence="12 13" key="1">
    <citation type="submission" date="2023-11" db="EMBL/GenBank/DDBJ databases">
        <title>Draft genome sequence of Microbacterium arthrosphaerae JCM 30492.</title>
        <authorList>
            <person name="Zhang G."/>
            <person name="Ding Y."/>
        </authorList>
    </citation>
    <scope>NUCLEOTIDE SEQUENCE [LARGE SCALE GENOMIC DNA]</scope>
    <source>
        <strain evidence="12 13">JCM 30492</strain>
    </source>
</reference>
<evidence type="ECO:0000256" key="3">
    <source>
        <dbReference type="ARBA" id="ARBA00004613"/>
    </source>
</evidence>
<evidence type="ECO:0000256" key="1">
    <source>
        <dbReference type="ARBA" id="ARBA00000966"/>
    </source>
</evidence>
<evidence type="ECO:0000313" key="13">
    <source>
        <dbReference type="Proteomes" id="UP001283109"/>
    </source>
</evidence>
<comment type="subcellular location">
    <subcellularLocation>
        <location evidence="3">Secreted</location>
    </subcellularLocation>
</comment>
<feature type="region of interest" description="Disordered" evidence="10">
    <location>
        <begin position="400"/>
        <end position="440"/>
    </location>
</feature>
<dbReference type="PROSITE" id="PS00561">
    <property type="entry name" value="CBM2_A"/>
    <property type="match status" value="1"/>
</dbReference>
<keyword evidence="8" id="KW-0326">Glycosidase</keyword>
<feature type="compositionally biased region" description="Low complexity" evidence="10">
    <location>
        <begin position="400"/>
        <end position="415"/>
    </location>
</feature>
<evidence type="ECO:0000256" key="10">
    <source>
        <dbReference type="SAM" id="MobiDB-lite"/>
    </source>
</evidence>
<keyword evidence="9" id="KW-0119">Carbohydrate metabolism</keyword>
<evidence type="ECO:0000256" key="7">
    <source>
        <dbReference type="ARBA" id="ARBA00023001"/>
    </source>
</evidence>
<protein>
    <submittedName>
        <fullName evidence="12">Cellulose binding domain-containing protein</fullName>
    </submittedName>
</protein>
<dbReference type="InterPro" id="IPR045053">
    <property type="entry name" value="MAN-like"/>
</dbReference>
<keyword evidence="4" id="KW-0964">Secreted</keyword>
<comment type="catalytic activity">
    <reaction evidence="1">
        <text>Endohydrolysis of (1-&gt;4)-beta-D-glucosidic linkages in cellulose, lichenin and cereal beta-D-glucans.</text>
        <dbReference type="EC" id="3.2.1.4"/>
    </reaction>
</comment>
<keyword evidence="9" id="KW-0624">Polysaccharide degradation</keyword>
<evidence type="ECO:0000256" key="9">
    <source>
        <dbReference type="ARBA" id="ARBA00023326"/>
    </source>
</evidence>
<gene>
    <name evidence="12" type="ORF">R8Z58_03930</name>
</gene>
<dbReference type="SMART" id="SM00637">
    <property type="entry name" value="CBD_II"/>
    <property type="match status" value="1"/>
</dbReference>
<keyword evidence="5" id="KW-0732">Signal</keyword>
<dbReference type="SUPFAM" id="SSF51445">
    <property type="entry name" value="(Trans)glycosidases"/>
    <property type="match status" value="1"/>
</dbReference>
<keyword evidence="7" id="KW-0136">Cellulose degradation</keyword>
<dbReference type="InterPro" id="IPR001919">
    <property type="entry name" value="CBD2"/>
</dbReference>
<dbReference type="Pfam" id="PF00553">
    <property type="entry name" value="CBM_2"/>
    <property type="match status" value="1"/>
</dbReference>
<dbReference type="SUPFAM" id="SSF49384">
    <property type="entry name" value="Carbohydrate-binding domain"/>
    <property type="match status" value="1"/>
</dbReference>
<dbReference type="PANTHER" id="PTHR31451">
    <property type="match status" value="1"/>
</dbReference>
<evidence type="ECO:0000256" key="5">
    <source>
        <dbReference type="ARBA" id="ARBA00022729"/>
    </source>
</evidence>
<keyword evidence="13" id="KW-1185">Reference proteome</keyword>
<proteinExistence type="predicted"/>
<dbReference type="InterPro" id="IPR001547">
    <property type="entry name" value="Glyco_hydro_5"/>
</dbReference>
<keyword evidence="6" id="KW-0378">Hydrolase</keyword>
<dbReference type="Proteomes" id="UP001283109">
    <property type="component" value="Unassembled WGS sequence"/>
</dbReference>
<sequence>MNTLTRPRHSGRWSFLLILLGVGALIVSLLAATSAARASADDFVERCGIHFCINGETAYFAGANSYDLFTYGAGSGDTETQYMYKDKIDQQFADMAADGVNLVRTWMFSHENWHGFTPARGVQNEQEWALFDYILYSAEQHGVRVIPTFENYWSAYGGIGTILSWNGLANSHPSTGAFFDQQKCPGCLDDYLDHVDYALNRVNHYTGVAYKDDPTIFAWELMNEPRHQDQTPGDNAVGAVFNAWVDTVGAHIRSIDDRHMITTGVEGQGSEYGYGSDNGVPFVATCQNEYVDFCSAHLYPTEWWADLSIAETTTLLEQWIHDSHEVVGKPFFLGEFNAHGSERGEYWEAIYQTLEETDAAASAFWWYQDRAKDGTFGVLKGDPELAIFREHAAALAAKSGAVVTPNPGPTGTATPTPTPTPTATPTPSPTATPTPTPTPVPGGCRVIYRLDDWGSSFNANVTITNLGSTAIADWTLEFAFPGAQTISSAWNAETRQSGAAVTATGASWNATIPASGSASFGMNGTSLGGNGTPSAFTLNGVACTVG</sequence>
<accession>A0ABU4GXW5</accession>
<organism evidence="12 13">
    <name type="scientific">Microbacterium arthrosphaerae</name>
    <dbReference type="NCBI Taxonomy" id="792652"/>
    <lineage>
        <taxon>Bacteria</taxon>
        <taxon>Bacillati</taxon>
        <taxon>Actinomycetota</taxon>
        <taxon>Actinomycetes</taxon>
        <taxon>Micrococcales</taxon>
        <taxon>Microbacteriaceae</taxon>
        <taxon>Microbacterium</taxon>
    </lineage>
</organism>
<dbReference type="PROSITE" id="PS51173">
    <property type="entry name" value="CBM2"/>
    <property type="match status" value="1"/>
</dbReference>
<dbReference type="RefSeq" id="WP_318352436.1">
    <property type="nucleotide sequence ID" value="NZ_JAWQEV010000001.1"/>
</dbReference>
<feature type="domain" description="CBM2" evidence="11">
    <location>
        <begin position="437"/>
        <end position="546"/>
    </location>
</feature>
<dbReference type="EMBL" id="JAWQEV010000001">
    <property type="protein sequence ID" value="MDW4571923.1"/>
    <property type="molecule type" value="Genomic_DNA"/>
</dbReference>
<comment type="caution">
    <text evidence="12">The sequence shown here is derived from an EMBL/GenBank/DDBJ whole genome shotgun (WGS) entry which is preliminary data.</text>
</comment>
<dbReference type="Pfam" id="PF26410">
    <property type="entry name" value="GH5_mannosidase"/>
    <property type="match status" value="1"/>
</dbReference>
<name>A0ABU4GXW5_9MICO</name>
<feature type="compositionally biased region" description="Pro residues" evidence="10">
    <location>
        <begin position="416"/>
        <end position="440"/>
    </location>
</feature>
<dbReference type="Gene3D" id="3.20.20.80">
    <property type="entry name" value="Glycosidases"/>
    <property type="match status" value="1"/>
</dbReference>
<evidence type="ECO:0000256" key="6">
    <source>
        <dbReference type="ARBA" id="ARBA00022801"/>
    </source>
</evidence>